<dbReference type="HOGENOM" id="CLU_008891_7_1_1"/>
<dbReference type="PROSITE" id="PS00995">
    <property type="entry name" value="TCP1_3"/>
    <property type="match status" value="1"/>
</dbReference>
<dbReference type="NCBIfam" id="NF041083">
    <property type="entry name" value="thermosome_beta"/>
    <property type="match status" value="1"/>
</dbReference>
<dbReference type="SUPFAM" id="SSF54849">
    <property type="entry name" value="GroEL-intermediate domain like"/>
    <property type="match status" value="1"/>
</dbReference>
<dbReference type="EMBL" id="JMKJ01000570">
    <property type="protein sequence ID" value="KGG50624.1"/>
    <property type="molecule type" value="Genomic_DNA"/>
</dbReference>
<evidence type="ECO:0000256" key="7">
    <source>
        <dbReference type="ARBA" id="ARBA00022840"/>
    </source>
</evidence>
<comment type="subcellular location">
    <subcellularLocation>
        <location evidence="2">Cytoplasm</location>
    </subcellularLocation>
</comment>
<dbReference type="PROSITE" id="PS00751">
    <property type="entry name" value="TCP1_2"/>
    <property type="match status" value="1"/>
</dbReference>
<dbReference type="GO" id="GO:0016887">
    <property type="term" value="F:ATP hydrolysis activity"/>
    <property type="evidence" value="ECO:0007669"/>
    <property type="project" value="InterPro"/>
</dbReference>
<evidence type="ECO:0000256" key="5">
    <source>
        <dbReference type="ARBA" id="ARBA00022490"/>
    </source>
</evidence>
<evidence type="ECO:0000256" key="2">
    <source>
        <dbReference type="ARBA" id="ARBA00004496"/>
    </source>
</evidence>
<dbReference type="Gene3D" id="1.10.560.10">
    <property type="entry name" value="GroEL-like equatorial domain"/>
    <property type="match status" value="1"/>
</dbReference>
<dbReference type="InterPro" id="IPR002423">
    <property type="entry name" value="Cpn60/GroEL/TCP-1"/>
</dbReference>
<dbReference type="InterPro" id="IPR053374">
    <property type="entry name" value="TCP-1_chaperonin"/>
</dbReference>
<dbReference type="NCBIfam" id="TIGR02345">
    <property type="entry name" value="chap_CCT_eta"/>
    <property type="match status" value="1"/>
</dbReference>
<keyword evidence="5" id="KW-0963">Cytoplasm</keyword>
<dbReference type="GeneID" id="25260485"/>
<dbReference type="InterPro" id="IPR012720">
    <property type="entry name" value="Chap_CCT_eta"/>
</dbReference>
<name>A0A098VP87_9MICR</name>
<accession>A0A098VP87</accession>
<dbReference type="OrthoDB" id="10248520at2759"/>
<dbReference type="GO" id="GO:0140662">
    <property type="term" value="F:ATP-dependent protein folding chaperone"/>
    <property type="evidence" value="ECO:0007669"/>
    <property type="project" value="InterPro"/>
</dbReference>
<dbReference type="GO" id="GO:0051082">
    <property type="term" value="F:unfolded protein binding"/>
    <property type="evidence" value="ECO:0007669"/>
    <property type="project" value="InterPro"/>
</dbReference>
<feature type="compositionally biased region" description="Polar residues" evidence="11">
    <location>
        <begin position="200"/>
        <end position="211"/>
    </location>
</feature>
<evidence type="ECO:0000256" key="1">
    <source>
        <dbReference type="ARBA" id="ARBA00002912"/>
    </source>
</evidence>
<evidence type="ECO:0000256" key="10">
    <source>
        <dbReference type="RuleBase" id="RU004187"/>
    </source>
</evidence>
<protein>
    <recommendedName>
        <fullName evidence="9">CCT-eta</fullName>
    </recommendedName>
</protein>
<comment type="similarity">
    <text evidence="3 10">Belongs to the TCP-1 chaperonin family.</text>
</comment>
<evidence type="ECO:0000313" key="13">
    <source>
        <dbReference type="Proteomes" id="UP000029725"/>
    </source>
</evidence>
<keyword evidence="13" id="KW-1185">Reference proteome</keyword>
<sequence length="569" mass="61817">MPMQMMMNPQVILLKDGTDTSQGKAQLLSNITAALAVVDILRTTLGPSGSDKLIVDSKAVISNDGATIMKLLDVVHPAARSLVDIARAQDAEVGDGTTSVVLLAGELLAEARTLVEDGMAPRAIIRGFRMAATLAQQALVDEDSLASLVFPLHNNDRKMLERIASTSMNSKIIRSAQTHFARLVVDYELGREINNESREQPSTNQQPSWHTSSRDAGIKRIPGGSMEDSVLVNGIAFKKTFSYAGHEQQPKRIDDPRVLLLNVELELKAERDNAELRIAGVADYAAIVEGEWTILHQKLERIVEVGATVVLSRLPIGDVATQYFADRGLFSAGRVPMEDLQRLSKALVVPVVSTVAAGEPLEAAVGHCAIFEERQVGAERFNFFSGFANESAISTFLLRGGSDQFIAEVERSLHDALMVVQRALRHRRLSVGGGATEMALSRILREAARAIPSRLQRVVQAYARALEVIPRQLCYNAGIDAVDVLALLRKRHAQPESPTAETTPIPYSGRFYGVNLAASGGDLVANLKEEFVWEPTIVKENMISAATEAATLILSVDETIRAVPPPPMK</sequence>
<dbReference type="InterPro" id="IPR017998">
    <property type="entry name" value="Chaperone_TCP-1"/>
</dbReference>
<dbReference type="Gene3D" id="3.50.7.10">
    <property type="entry name" value="GroEL"/>
    <property type="match status" value="1"/>
</dbReference>
<dbReference type="FunFam" id="3.50.7.10:FF:000006">
    <property type="entry name" value="T-complex protein 1 subunit eta"/>
    <property type="match status" value="1"/>
</dbReference>
<dbReference type="Pfam" id="PF00118">
    <property type="entry name" value="Cpn60_TCP1"/>
    <property type="match status" value="1"/>
</dbReference>
<dbReference type="PANTHER" id="PTHR11353">
    <property type="entry name" value="CHAPERONIN"/>
    <property type="match status" value="1"/>
</dbReference>
<keyword evidence="8 10" id="KW-0143">Chaperone</keyword>
<dbReference type="PRINTS" id="PR00304">
    <property type="entry name" value="TCOMPLEXTCP1"/>
</dbReference>
<evidence type="ECO:0000256" key="11">
    <source>
        <dbReference type="SAM" id="MobiDB-lite"/>
    </source>
</evidence>
<evidence type="ECO:0000256" key="3">
    <source>
        <dbReference type="ARBA" id="ARBA00008020"/>
    </source>
</evidence>
<evidence type="ECO:0000256" key="6">
    <source>
        <dbReference type="ARBA" id="ARBA00022741"/>
    </source>
</evidence>
<evidence type="ECO:0000313" key="12">
    <source>
        <dbReference type="EMBL" id="KGG50624.1"/>
    </source>
</evidence>
<evidence type="ECO:0000256" key="8">
    <source>
        <dbReference type="ARBA" id="ARBA00023186"/>
    </source>
</evidence>
<dbReference type="InterPro" id="IPR027413">
    <property type="entry name" value="GROEL-like_equatorial_sf"/>
</dbReference>
<reference evidence="12 13" key="1">
    <citation type="submission" date="2014-04" db="EMBL/GenBank/DDBJ databases">
        <title>A new species of microsporidia sheds light on the evolution of extreme parasitism.</title>
        <authorList>
            <person name="Haag K.L."/>
            <person name="James T.Y."/>
            <person name="Larsson R."/>
            <person name="Schaer T.M."/>
            <person name="Refardt D."/>
            <person name="Pombert J.-F."/>
            <person name="Ebert D."/>
        </authorList>
    </citation>
    <scope>NUCLEOTIDE SEQUENCE [LARGE SCALE GENOMIC DNA]</scope>
    <source>
        <strain evidence="12 13">UGP3</strain>
        <tissue evidence="12">Spores</tissue>
    </source>
</reference>
<comment type="caution">
    <text evidence="12">The sequence shown here is derived from an EMBL/GenBank/DDBJ whole genome shotgun (WGS) entry which is preliminary data.</text>
</comment>
<dbReference type="InterPro" id="IPR027410">
    <property type="entry name" value="TCP-1-like_intermed_sf"/>
</dbReference>
<keyword evidence="6 10" id="KW-0547">Nucleotide-binding</keyword>
<organism evidence="12 13">
    <name type="scientific">Mitosporidium daphniae</name>
    <dbReference type="NCBI Taxonomy" id="1485682"/>
    <lineage>
        <taxon>Eukaryota</taxon>
        <taxon>Fungi</taxon>
        <taxon>Fungi incertae sedis</taxon>
        <taxon>Microsporidia</taxon>
        <taxon>Mitosporidium</taxon>
    </lineage>
</organism>
<dbReference type="PROSITE" id="PS00750">
    <property type="entry name" value="TCP1_1"/>
    <property type="match status" value="1"/>
</dbReference>
<dbReference type="AlphaFoldDB" id="A0A098VP87"/>
<gene>
    <name evidence="12" type="ORF">DI09_61p110</name>
</gene>
<dbReference type="VEuPathDB" id="MicrosporidiaDB:DI09_61p110"/>
<proteinExistence type="inferred from homology"/>
<evidence type="ECO:0000256" key="4">
    <source>
        <dbReference type="ARBA" id="ARBA00011381"/>
    </source>
</evidence>
<dbReference type="Proteomes" id="UP000029725">
    <property type="component" value="Unassembled WGS sequence"/>
</dbReference>
<dbReference type="SUPFAM" id="SSF48592">
    <property type="entry name" value="GroEL equatorial domain-like"/>
    <property type="match status" value="1"/>
</dbReference>
<dbReference type="GO" id="GO:0005524">
    <property type="term" value="F:ATP binding"/>
    <property type="evidence" value="ECO:0007669"/>
    <property type="project" value="UniProtKB-KW"/>
</dbReference>
<evidence type="ECO:0000256" key="9">
    <source>
        <dbReference type="ARBA" id="ARBA00032221"/>
    </source>
</evidence>
<dbReference type="Gene3D" id="3.30.260.10">
    <property type="entry name" value="TCP-1-like chaperonin intermediate domain"/>
    <property type="match status" value="1"/>
</dbReference>
<dbReference type="SUPFAM" id="SSF52029">
    <property type="entry name" value="GroEL apical domain-like"/>
    <property type="match status" value="1"/>
</dbReference>
<dbReference type="RefSeq" id="XP_013237051.1">
    <property type="nucleotide sequence ID" value="XM_013381597.1"/>
</dbReference>
<keyword evidence="7 10" id="KW-0067">ATP-binding</keyword>
<dbReference type="InterPro" id="IPR002194">
    <property type="entry name" value="Chaperonin_TCP-1_CS"/>
</dbReference>
<dbReference type="GO" id="GO:0005832">
    <property type="term" value="C:chaperonin-containing T-complex"/>
    <property type="evidence" value="ECO:0007669"/>
    <property type="project" value="UniProtKB-ARBA"/>
</dbReference>
<comment type="subunit">
    <text evidence="4">Component of the T-complex protein 1 (TCP1) complex.</text>
</comment>
<comment type="function">
    <text evidence="1">Molecular chaperone; assists the folding of proteins upon ATP hydrolysis.</text>
</comment>
<dbReference type="InterPro" id="IPR027409">
    <property type="entry name" value="GroEL-like_apical_dom_sf"/>
</dbReference>
<feature type="region of interest" description="Disordered" evidence="11">
    <location>
        <begin position="196"/>
        <end position="222"/>
    </location>
</feature>